<dbReference type="Pfam" id="PF05593">
    <property type="entry name" value="RHS_repeat"/>
    <property type="match status" value="1"/>
</dbReference>
<gene>
    <name evidence="1" type="ORF">GO988_23015</name>
</gene>
<proteinExistence type="predicted"/>
<dbReference type="RefSeq" id="WP_157569989.1">
    <property type="nucleotide sequence ID" value="NZ_WQKZ01000011.1"/>
</dbReference>
<comment type="caution">
    <text evidence="1">The sequence shown here is derived from an EMBL/GenBank/DDBJ whole genome shotgun (WGS) entry which is preliminary data.</text>
</comment>
<dbReference type="EMBL" id="WQKZ01000011">
    <property type="protein sequence ID" value="MVN79213.1"/>
    <property type="molecule type" value="Genomic_DNA"/>
</dbReference>
<protein>
    <recommendedName>
        <fullName evidence="3">RHS repeat protein</fullName>
    </recommendedName>
</protein>
<dbReference type="AlphaFoldDB" id="A0A7K1TLG9"/>
<evidence type="ECO:0000313" key="1">
    <source>
        <dbReference type="EMBL" id="MVN79213.1"/>
    </source>
</evidence>
<organism evidence="1 2">
    <name type="scientific">Hymenobacter ginkgonis</name>
    <dbReference type="NCBI Taxonomy" id="2682976"/>
    <lineage>
        <taxon>Bacteria</taxon>
        <taxon>Pseudomonadati</taxon>
        <taxon>Bacteroidota</taxon>
        <taxon>Cytophagia</taxon>
        <taxon>Cytophagales</taxon>
        <taxon>Hymenobacteraceae</taxon>
        <taxon>Hymenobacter</taxon>
    </lineage>
</organism>
<dbReference type="InterPro" id="IPR006530">
    <property type="entry name" value="YD"/>
</dbReference>
<dbReference type="InterPro" id="IPR031325">
    <property type="entry name" value="RHS_repeat"/>
</dbReference>
<evidence type="ECO:0000313" key="2">
    <source>
        <dbReference type="Proteomes" id="UP000441336"/>
    </source>
</evidence>
<accession>A0A7K1TLG9</accession>
<name>A0A7K1TLG9_9BACT</name>
<dbReference type="Gene3D" id="2.180.10.10">
    <property type="entry name" value="RHS repeat-associated core"/>
    <property type="match status" value="1"/>
</dbReference>
<keyword evidence="2" id="KW-1185">Reference proteome</keyword>
<evidence type="ECO:0008006" key="3">
    <source>
        <dbReference type="Google" id="ProtNLM"/>
    </source>
</evidence>
<reference evidence="1 2" key="1">
    <citation type="submission" date="2019-12" db="EMBL/GenBank/DDBJ databases">
        <title>Hymenobacter sp. HMF4947 Genome sequencing and assembly.</title>
        <authorList>
            <person name="Kang H."/>
            <person name="Cha I."/>
            <person name="Kim H."/>
            <person name="Joh K."/>
        </authorList>
    </citation>
    <scope>NUCLEOTIDE SEQUENCE [LARGE SCALE GENOMIC DNA]</scope>
    <source>
        <strain evidence="1 2">HMF4947</strain>
    </source>
</reference>
<sequence length="1222" mass="134080">MSLKLLLIFIFVFLGSENYRCYGQSAPSSTSAQPPTLLPQRVPASPTAAALERYALMPVNESSGTPTINVPLYTIQCGSLSVPLSLSYHASGVRVADIASWVGLGWSLNAGGVITRVVRGMPDEEPNGFREKFNHVPLSYQLNPVVGQQSGVPNADYYLLDRVAQHREDYEPDLYAFNFGGHSGYFMQDTAGVFKAFPLQALRVVVTDSAITLTDEQGVHYAFNDREYSRTQAKLSVQHISAWYLSQIISADQADTVRFMYERESIRSKIYSISQQISIVSSIYSLYDGRDGGLSRIPQDDYKEAVPAVTYLWTKRLQRITFRGGTVSTVTRGNRLDGIGDESLRSLHIVSRNGQDTLKRVVLYHSYFNQATTALPDSLSSRYLRLRLDSVVISSRAADVQEPPYRFTYNGLALPDRLTGSRDYWGYANNGKQGSAFGLIPTTTVASLANVKPLTVGGGDRKPNPAYVQAGILTQIRYPSGGKQTFTYEPNTITETYQLPVPRFTHHVDVATGPSGEEVTNTVAFEVTAAVTQISCQIGGFRTSNPNFPKNDAHFSVHNLTLNTTVSWATAGNSPSLALTPSLALPPGKYELIATARGEAGGYLEVSYQLQAPATYGQRNAIAGGVRIRTEQLQAASRGLTTFRRYYYQTPGTTWSSGKLVNESPPLYVRTQLARVEGAGNPNCVNQGSVLCTTTSIIDVTYTVISSNSLGELEGQDQVVSYQAVTVLDSSSTKQTTGRTVSTYSTATESATNEKPFPPKILTSWKRGNLLTQLKYATAPDGRDWLVTKLVHQYTTLDSITFLGFIVAPDATFSGNTLLTMGNQAVPFAYRNTRQQSGWQHVTQTQLFSYALGDTSAYHLTTTAYSYGNTRHCQPTLVETILSDGQRQQMRSRYAADYDVTQVTDTSPAPARALRELVRNHAVAQLVEQTSTRLTRADTLVTQSQLHLGRVLAPGVVVPAQQLAYQVTQPLAWRSFRPFQLQAGSPHYDPHYALQVVFDRYDAQRQLVQAHMPGGSSLSYLWDSRTGQPLAKASNALVTQLACTSFEPGAAGRWTYDMHLGIGQRLVEGQGHSGRWAYRLDDSFGVSRDSLPAGDYELSYWRQNAATPLLQVQGGSATGTAQTVASAPGGWQQQRIRLHFPNRGSVRLGGGGTSLLLDDVVLQPVGAQLTSYTYDALRGMTSQTDATGRTVTYEYDGLGRLVRTRDEQGRILSQQQYHYAGK</sequence>
<dbReference type="NCBIfam" id="TIGR01643">
    <property type="entry name" value="YD_repeat_2x"/>
    <property type="match status" value="1"/>
</dbReference>
<dbReference type="Proteomes" id="UP000441336">
    <property type="component" value="Unassembled WGS sequence"/>
</dbReference>